<evidence type="ECO:0000313" key="2">
    <source>
        <dbReference type="EMBL" id="CAH2211559.1"/>
    </source>
</evidence>
<dbReference type="OrthoDB" id="5419617at2759"/>
<sequence length="240" mass="27221">MEKVLDRYIRDAFLIERPIHATQHAYCKGRSTETALLSLVDKVEKALEDKEIALSAFLDIEGAFDNTPIRTLVGGLANKQADHTTIRWVEAMLSNRNVKIELNSFSVEVLTTRGCPQGGVLSPLLWTLAVDNLLHKMANLHFDVQGYADDLVVTVRGACQDTLSHRMQRALNTIEKWCIENELTVNADKTVIIPFTRKRKIDNLKPPKLNNISIPFSEEVKYLGVTLDKKMTWNSYLTRK</sequence>
<dbReference type="Proteomes" id="UP000838756">
    <property type="component" value="Unassembled WGS sequence"/>
</dbReference>
<dbReference type="GO" id="GO:0071897">
    <property type="term" value="P:DNA biosynthetic process"/>
    <property type="evidence" value="ECO:0007669"/>
    <property type="project" value="UniProtKB-ARBA"/>
</dbReference>
<proteinExistence type="predicted"/>
<feature type="domain" description="Reverse transcriptase" evidence="1">
    <location>
        <begin position="1"/>
        <end position="227"/>
    </location>
</feature>
<dbReference type="CDD" id="cd01650">
    <property type="entry name" value="RT_nLTR_like"/>
    <property type="match status" value="1"/>
</dbReference>
<dbReference type="PROSITE" id="PS50878">
    <property type="entry name" value="RT_POL"/>
    <property type="match status" value="1"/>
</dbReference>
<protein>
    <submittedName>
        <fullName evidence="2">Jg25426 protein</fullName>
    </submittedName>
</protein>
<dbReference type="InterPro" id="IPR043502">
    <property type="entry name" value="DNA/RNA_pol_sf"/>
</dbReference>
<comment type="caution">
    <text evidence="2">The sequence shown here is derived from an EMBL/GenBank/DDBJ whole genome shotgun (WGS) entry which is preliminary data.</text>
</comment>
<dbReference type="InterPro" id="IPR000477">
    <property type="entry name" value="RT_dom"/>
</dbReference>
<evidence type="ECO:0000313" key="3">
    <source>
        <dbReference type="Proteomes" id="UP000838756"/>
    </source>
</evidence>
<dbReference type="Pfam" id="PF00078">
    <property type="entry name" value="RVT_1"/>
    <property type="match status" value="1"/>
</dbReference>
<keyword evidence="3" id="KW-1185">Reference proteome</keyword>
<gene>
    <name evidence="2" type="primary">jg25426</name>
    <name evidence="2" type="ORF">PAEG_LOCUS3371</name>
</gene>
<dbReference type="PANTHER" id="PTHR33332">
    <property type="entry name" value="REVERSE TRANSCRIPTASE DOMAIN-CONTAINING PROTEIN"/>
    <property type="match status" value="1"/>
</dbReference>
<dbReference type="EMBL" id="CAKXAJ010010763">
    <property type="protein sequence ID" value="CAH2211559.1"/>
    <property type="molecule type" value="Genomic_DNA"/>
</dbReference>
<reference evidence="2" key="1">
    <citation type="submission" date="2022-03" db="EMBL/GenBank/DDBJ databases">
        <authorList>
            <person name="Lindestad O."/>
        </authorList>
    </citation>
    <scope>NUCLEOTIDE SEQUENCE</scope>
</reference>
<dbReference type="AlphaFoldDB" id="A0A8S4QL74"/>
<name>A0A8S4QL74_9NEOP</name>
<dbReference type="SUPFAM" id="SSF56672">
    <property type="entry name" value="DNA/RNA polymerases"/>
    <property type="match status" value="1"/>
</dbReference>
<accession>A0A8S4QL74</accession>
<organism evidence="2 3">
    <name type="scientific">Pararge aegeria aegeria</name>
    <dbReference type="NCBI Taxonomy" id="348720"/>
    <lineage>
        <taxon>Eukaryota</taxon>
        <taxon>Metazoa</taxon>
        <taxon>Ecdysozoa</taxon>
        <taxon>Arthropoda</taxon>
        <taxon>Hexapoda</taxon>
        <taxon>Insecta</taxon>
        <taxon>Pterygota</taxon>
        <taxon>Neoptera</taxon>
        <taxon>Endopterygota</taxon>
        <taxon>Lepidoptera</taxon>
        <taxon>Glossata</taxon>
        <taxon>Ditrysia</taxon>
        <taxon>Papilionoidea</taxon>
        <taxon>Nymphalidae</taxon>
        <taxon>Satyrinae</taxon>
        <taxon>Satyrini</taxon>
        <taxon>Parargina</taxon>
        <taxon>Pararge</taxon>
    </lineage>
</organism>
<evidence type="ECO:0000259" key="1">
    <source>
        <dbReference type="PROSITE" id="PS50878"/>
    </source>
</evidence>